<dbReference type="Proteomes" id="UP000261580">
    <property type="component" value="Unassembled WGS sequence"/>
</dbReference>
<dbReference type="GeneTree" id="ENSGT00940000178089"/>
<dbReference type="PANTHER" id="PTHR33887">
    <property type="entry name" value="PB1 DOMAIN-CONTAINING PROTEIN"/>
    <property type="match status" value="1"/>
</dbReference>
<dbReference type="PANTHER" id="PTHR33887:SF1">
    <property type="entry name" value="GENE 867-RELATED"/>
    <property type="match status" value="1"/>
</dbReference>
<dbReference type="Pfam" id="PF15874">
    <property type="entry name" value="Il2rg"/>
    <property type="match status" value="1"/>
</dbReference>
<name>A0A3Q4GUI4_NEOBR</name>
<dbReference type="Bgee" id="ENSNBRG00000010541">
    <property type="expression patterns" value="Expressed in camera-type eye and 1 other cell type or tissue"/>
</dbReference>
<dbReference type="AlphaFoldDB" id="A0A3Q4GUI4"/>
<dbReference type="OMA" id="CWIILNC"/>
<protein>
    <submittedName>
        <fullName evidence="1">Uncharacterized protein</fullName>
    </submittedName>
</protein>
<organism evidence="1 2">
    <name type="scientific">Neolamprologus brichardi</name>
    <name type="common">Fairy cichlid</name>
    <name type="synonym">Lamprologus brichardi</name>
    <dbReference type="NCBI Taxonomy" id="32507"/>
    <lineage>
        <taxon>Eukaryota</taxon>
        <taxon>Metazoa</taxon>
        <taxon>Chordata</taxon>
        <taxon>Craniata</taxon>
        <taxon>Vertebrata</taxon>
        <taxon>Euteleostomi</taxon>
        <taxon>Actinopterygii</taxon>
        <taxon>Neopterygii</taxon>
        <taxon>Teleostei</taxon>
        <taxon>Neoteleostei</taxon>
        <taxon>Acanthomorphata</taxon>
        <taxon>Ovalentaria</taxon>
        <taxon>Cichlomorphae</taxon>
        <taxon>Cichliformes</taxon>
        <taxon>Cichlidae</taxon>
        <taxon>African cichlids</taxon>
        <taxon>Pseudocrenilabrinae</taxon>
        <taxon>Lamprologini</taxon>
        <taxon>Neolamprologus</taxon>
    </lineage>
</organism>
<proteinExistence type="predicted"/>
<evidence type="ECO:0000313" key="2">
    <source>
        <dbReference type="Proteomes" id="UP000261580"/>
    </source>
</evidence>
<dbReference type="Ensembl" id="ENSNBRT00000013970.1">
    <property type="protein sequence ID" value="ENSNBRP00000013595.1"/>
    <property type="gene ID" value="ENSNBRG00000010541.1"/>
</dbReference>
<sequence length="142" mass="15997">MFNLNCKLINFLHHLKERAGVDSKGTGLKCWIILNCSYTNSKSNKILPADCVDLMDSSGKVMNLAAKQHSLALASSVLVARHYYVLLRVCRESKYVSLQNNNSQSHPELTGNNKIILMIRITSGVWKWLSEASCWTNLFLPL</sequence>
<accession>A0A3Q4GUI4</accession>
<reference evidence="1" key="2">
    <citation type="submission" date="2025-09" db="UniProtKB">
        <authorList>
            <consortium name="Ensembl"/>
        </authorList>
    </citation>
    <scope>IDENTIFICATION</scope>
</reference>
<reference evidence="1" key="1">
    <citation type="submission" date="2025-08" db="UniProtKB">
        <authorList>
            <consortium name="Ensembl"/>
        </authorList>
    </citation>
    <scope>IDENTIFICATION</scope>
</reference>
<dbReference type="InterPro" id="IPR039471">
    <property type="entry name" value="CXorf65-like"/>
</dbReference>
<evidence type="ECO:0000313" key="1">
    <source>
        <dbReference type="Ensembl" id="ENSNBRP00000013595.1"/>
    </source>
</evidence>
<keyword evidence="2" id="KW-1185">Reference proteome</keyword>